<gene>
    <name evidence="1" type="ORF">RG47T_5255</name>
</gene>
<reference evidence="1 2" key="1">
    <citation type="submission" date="2016-11" db="EMBL/GenBank/DDBJ databases">
        <title>Whole Genome Sequencing of Mucilaginibacter polytrichastri RG4-7(T) isolated from the moss sample.</title>
        <authorList>
            <person name="Li Y."/>
        </authorList>
    </citation>
    <scope>NUCLEOTIDE SEQUENCE [LARGE SCALE GENOMIC DNA]</scope>
    <source>
        <strain evidence="1 2">RG4-7</strain>
    </source>
</reference>
<dbReference type="AlphaFoldDB" id="A0A1Q5ZS23"/>
<evidence type="ECO:0000313" key="1">
    <source>
        <dbReference type="EMBL" id="OKS84565.1"/>
    </source>
</evidence>
<dbReference type="OrthoDB" id="803969at2"/>
<accession>A0A1Q5ZS23</accession>
<protein>
    <submittedName>
        <fullName evidence="1">Uncharacterized protein</fullName>
    </submittedName>
</protein>
<proteinExistence type="predicted"/>
<keyword evidence="2" id="KW-1185">Reference proteome</keyword>
<comment type="caution">
    <text evidence="1">The sequence shown here is derived from an EMBL/GenBank/DDBJ whole genome shotgun (WGS) entry which is preliminary data.</text>
</comment>
<dbReference type="Proteomes" id="UP000186720">
    <property type="component" value="Unassembled WGS sequence"/>
</dbReference>
<organism evidence="1 2">
    <name type="scientific">Mucilaginibacter polytrichastri</name>
    <dbReference type="NCBI Taxonomy" id="1302689"/>
    <lineage>
        <taxon>Bacteria</taxon>
        <taxon>Pseudomonadati</taxon>
        <taxon>Bacteroidota</taxon>
        <taxon>Sphingobacteriia</taxon>
        <taxon>Sphingobacteriales</taxon>
        <taxon>Sphingobacteriaceae</taxon>
        <taxon>Mucilaginibacter</taxon>
    </lineage>
</organism>
<dbReference type="EMBL" id="MPPL01000002">
    <property type="protein sequence ID" value="OKS84565.1"/>
    <property type="molecule type" value="Genomic_DNA"/>
</dbReference>
<sequence>MGIREKQEVAKLNDQLYRFINSSNFTDQSLEQRVIKPFETFGKTLSLSSDITQEQQSGYDTSLGAKAFRFHYTGKDEQKAVISCWCKPDYVHITIKNEGLEESFVNTITDALSKCIYA</sequence>
<evidence type="ECO:0000313" key="2">
    <source>
        <dbReference type="Proteomes" id="UP000186720"/>
    </source>
</evidence>
<name>A0A1Q5ZS23_9SPHI</name>